<organism evidence="1 2">
    <name type="scientific">Aeromonas schubertii</name>
    <dbReference type="NCBI Taxonomy" id="652"/>
    <lineage>
        <taxon>Bacteria</taxon>
        <taxon>Pseudomonadati</taxon>
        <taxon>Pseudomonadota</taxon>
        <taxon>Gammaproteobacteria</taxon>
        <taxon>Aeromonadales</taxon>
        <taxon>Aeromonadaceae</taxon>
        <taxon>Aeromonas</taxon>
    </lineage>
</organism>
<proteinExistence type="predicted"/>
<gene>
    <name evidence="1" type="ORF">WL1483_3742</name>
</gene>
<dbReference type="InterPro" id="IPR025738">
    <property type="entry name" value="BatD"/>
</dbReference>
<reference evidence="1 2" key="2">
    <citation type="journal article" date="2016" name="Genome Announc.">
        <title>Complete Genome Sequence of the Highly Virulent Aeromonas schubertii Strain WL1483, Isolated from Diseased Snakehead Fish (Channa argus) in China.</title>
        <authorList>
            <person name="Liu L."/>
            <person name="Li N."/>
            <person name="Zhang D."/>
            <person name="Fu X."/>
            <person name="Shi C."/>
            <person name="Lin Q."/>
            <person name="Hao G."/>
        </authorList>
    </citation>
    <scope>NUCLEOTIDE SEQUENCE [LARGE SCALE GENOMIC DNA]</scope>
    <source>
        <strain evidence="1 2">WL1483</strain>
    </source>
</reference>
<evidence type="ECO:0008006" key="3">
    <source>
        <dbReference type="Google" id="ProtNLM"/>
    </source>
</evidence>
<dbReference type="Proteomes" id="UP000058114">
    <property type="component" value="Chromosome"/>
</dbReference>
<dbReference type="PATRIC" id="fig|652.5.peg.2011"/>
<dbReference type="AlphaFoldDB" id="A0A0S2SN93"/>
<sequence length="473" mass="52867">MVGGWLLMLLTTGALAAPRVEVLAGLSGWTLHIEQEGIAQPDALDVTPLLRHFVVGRITQARLSTPRHELTRWTIPLSLKPHHQGALPPVPPLRIGDEQSASLTLPPLDQAAARPLQDLFIEQQASLEGDGRYWVGQPFVYRLTLWLPEEVQSPGLEEPQADGFRVRRLGEDSWTPPATPGGPGRLERRWLLQARKSGASWLEAPRFTATLPLPGGGGVLPLSGRANPVRLLVSDPPQPAARLLRLSQSLQTPTPLRVGEPLVRTLLLEWEDGELGHLPLPLPELAGLKSQPDGEQFRERYLERGHLLGQRTVRQAITPEHAGEFTLPPVELRWFNTLTEREELARLPPLHLKVLPARAPVTTSAPTQLDLLLLLMLIPLLRRRLPPLLRALYLGATLRGEPDALRQRWCDWLRRSGYPRHALPPGLRDATSRLEHACFGGPRSGSAQQFRRALWRHWRWLLAPTPSHNKEEP</sequence>
<accession>A0A0S2SN93</accession>
<dbReference type="KEGG" id="asr:WL1483_3742"/>
<dbReference type="PANTHER" id="PTHR40940:SF1">
    <property type="entry name" value="PROTEIN BATD"/>
    <property type="match status" value="1"/>
</dbReference>
<evidence type="ECO:0000313" key="1">
    <source>
        <dbReference type="EMBL" id="ALP43161.1"/>
    </source>
</evidence>
<name>A0A0S2SN93_9GAMM</name>
<reference evidence="2" key="1">
    <citation type="submission" date="2015-10" db="EMBL/GenBank/DDBJ databases">
        <title>Complete Genome Sequence of Aeromonas schubertii strain WL1483.</title>
        <authorList>
            <person name="Liu L."/>
        </authorList>
    </citation>
    <scope>NUCLEOTIDE SEQUENCE [LARGE SCALE GENOMIC DNA]</scope>
    <source>
        <strain evidence="2">WL1483</strain>
    </source>
</reference>
<evidence type="ECO:0000313" key="2">
    <source>
        <dbReference type="Proteomes" id="UP000058114"/>
    </source>
</evidence>
<protein>
    <recommendedName>
        <fullName evidence="3">Protein BatD</fullName>
    </recommendedName>
</protein>
<dbReference type="PANTHER" id="PTHR40940">
    <property type="entry name" value="PROTEIN BATD-RELATED"/>
    <property type="match status" value="1"/>
</dbReference>
<dbReference type="EMBL" id="CP013067">
    <property type="protein sequence ID" value="ALP43161.1"/>
    <property type="molecule type" value="Genomic_DNA"/>
</dbReference>